<dbReference type="PANTHER" id="PTHR21495">
    <property type="entry name" value="NUCLEOPORIN-RELATED"/>
    <property type="match status" value="1"/>
</dbReference>
<feature type="chain" id="PRO_5041782823" description="Dirigent protein" evidence="4">
    <location>
        <begin position="25"/>
        <end position="193"/>
    </location>
</feature>
<evidence type="ECO:0000256" key="4">
    <source>
        <dbReference type="RuleBase" id="RU363099"/>
    </source>
</evidence>
<keyword evidence="3 4" id="KW-0964">Secreted</keyword>
<reference evidence="5 6" key="1">
    <citation type="journal article" date="2021" name="Nat. Commun.">
        <title>Incipient diploidization of the medicinal plant Perilla within 10,000 years.</title>
        <authorList>
            <person name="Zhang Y."/>
            <person name="Shen Q."/>
            <person name="Leng L."/>
            <person name="Zhang D."/>
            <person name="Chen S."/>
            <person name="Shi Y."/>
            <person name="Ning Z."/>
            <person name="Chen S."/>
        </authorList>
    </citation>
    <scope>NUCLEOTIDE SEQUENCE [LARGE SCALE GENOMIC DNA]</scope>
    <source>
        <strain evidence="6">cv. PC099</strain>
    </source>
</reference>
<dbReference type="Gene3D" id="2.40.480.10">
    <property type="entry name" value="Allene oxide cyclase-like"/>
    <property type="match status" value="1"/>
</dbReference>
<dbReference type="Proteomes" id="UP001190926">
    <property type="component" value="Unassembled WGS sequence"/>
</dbReference>
<comment type="function">
    <text evidence="4">Dirigent proteins impart stereoselectivity on the phenoxy radical-coupling reaction, yielding optically active lignans from two molecules of coniferyl alcohol in the biosynthesis of lignans, flavonolignans, and alkaloids and thus plays a central role in plant secondary metabolism.</text>
</comment>
<dbReference type="AlphaFoldDB" id="A0AAD4NZQ8"/>
<dbReference type="Pfam" id="PF03018">
    <property type="entry name" value="Dirigent"/>
    <property type="match status" value="1"/>
</dbReference>
<dbReference type="GO" id="GO:0009699">
    <property type="term" value="P:phenylpropanoid biosynthetic process"/>
    <property type="evidence" value="ECO:0007669"/>
    <property type="project" value="UniProtKB-ARBA"/>
</dbReference>
<dbReference type="InterPro" id="IPR044859">
    <property type="entry name" value="Allene_oxi_cyc_Dirigent"/>
</dbReference>
<keyword evidence="6" id="KW-1185">Reference proteome</keyword>
<gene>
    <name evidence="5" type="ORF">C2S53_010328</name>
</gene>
<dbReference type="InterPro" id="IPR004265">
    <property type="entry name" value="Dirigent"/>
</dbReference>
<evidence type="ECO:0000256" key="3">
    <source>
        <dbReference type="ARBA" id="ARBA00022525"/>
    </source>
</evidence>
<comment type="caution">
    <text evidence="5">The sequence shown here is derived from an EMBL/GenBank/DDBJ whole genome shotgun (WGS) entry which is preliminary data.</text>
</comment>
<feature type="signal peptide" evidence="4">
    <location>
        <begin position="1"/>
        <end position="24"/>
    </location>
</feature>
<dbReference type="EMBL" id="SDAM02002349">
    <property type="protein sequence ID" value="KAH6821214.1"/>
    <property type="molecule type" value="Genomic_DNA"/>
</dbReference>
<protein>
    <recommendedName>
        <fullName evidence="4">Dirigent protein</fullName>
    </recommendedName>
</protein>
<evidence type="ECO:0000256" key="2">
    <source>
        <dbReference type="ARBA" id="ARBA00011738"/>
    </source>
</evidence>
<keyword evidence="4" id="KW-0052">Apoplast</keyword>
<proteinExistence type="inferred from homology"/>
<keyword evidence="4" id="KW-0732">Signal</keyword>
<sequence length="193" mass="21199">MEKLSTILMLYLLGFATEIPTALGFDKRPGAVHSWLKNLPNLKEKVALFHFYLHDIIGGNNPTSYTVAEAKISATSPTHYGLIRVMDDPLTIGPEPDSNIIGRVQGTNGGSSLEEIGLLMILNFLFVEGEYNGSTLSVLGRDALLDEYREMPIVGGTGVFRLARGIITAQTVWFNMTTEDAVLELTATVLYYE</sequence>
<comment type="subcellular location">
    <subcellularLocation>
        <location evidence="4">Secreted</location>
        <location evidence="4">Extracellular space</location>
        <location evidence="4">Apoplast</location>
    </subcellularLocation>
</comment>
<organism evidence="5 6">
    <name type="scientific">Perilla frutescens var. hirtella</name>
    <name type="common">Perilla citriodora</name>
    <name type="synonym">Perilla setoyensis</name>
    <dbReference type="NCBI Taxonomy" id="608512"/>
    <lineage>
        <taxon>Eukaryota</taxon>
        <taxon>Viridiplantae</taxon>
        <taxon>Streptophyta</taxon>
        <taxon>Embryophyta</taxon>
        <taxon>Tracheophyta</taxon>
        <taxon>Spermatophyta</taxon>
        <taxon>Magnoliopsida</taxon>
        <taxon>eudicotyledons</taxon>
        <taxon>Gunneridae</taxon>
        <taxon>Pentapetalae</taxon>
        <taxon>asterids</taxon>
        <taxon>lamiids</taxon>
        <taxon>Lamiales</taxon>
        <taxon>Lamiaceae</taxon>
        <taxon>Nepetoideae</taxon>
        <taxon>Elsholtzieae</taxon>
        <taxon>Perilla</taxon>
    </lineage>
</organism>
<evidence type="ECO:0000256" key="1">
    <source>
        <dbReference type="ARBA" id="ARBA00010746"/>
    </source>
</evidence>
<name>A0AAD4NZQ8_PERFH</name>
<evidence type="ECO:0000313" key="5">
    <source>
        <dbReference type="EMBL" id="KAH6821214.1"/>
    </source>
</evidence>
<evidence type="ECO:0000313" key="6">
    <source>
        <dbReference type="Proteomes" id="UP001190926"/>
    </source>
</evidence>
<comment type="similarity">
    <text evidence="1 4">Belongs to the plant dirigent protein family.</text>
</comment>
<comment type="subunit">
    <text evidence="2 4">Homodimer.</text>
</comment>
<dbReference type="GO" id="GO:0048046">
    <property type="term" value="C:apoplast"/>
    <property type="evidence" value="ECO:0007669"/>
    <property type="project" value="UniProtKB-SubCell"/>
</dbReference>
<accession>A0AAD4NZQ8</accession>